<name>A0A517KZQ1_9PEZI</name>
<reference evidence="2 3" key="1">
    <citation type="submission" date="2019-07" db="EMBL/GenBank/DDBJ databases">
        <title>Finished genome of Venturia effusa.</title>
        <authorList>
            <person name="Young C.A."/>
            <person name="Cox M.P."/>
            <person name="Ganley A.R.D."/>
            <person name="David W.J."/>
        </authorList>
    </citation>
    <scope>NUCLEOTIDE SEQUENCE [LARGE SCALE GENOMIC DNA]</scope>
    <source>
        <strain evidence="3">albino</strain>
    </source>
</reference>
<sequence>MAHPTATNKSPTSAGNIRQHLKELFIENKEIIAAILPLQSATASLKRKLEETDKAIPRADAKRQKVNEEKARVGKEMEEVEKEQLKLISKREELEHEREKLEGDDRAAAKEVNGWMTLRKQTLAEIEGKNQEEKRKRDKIKRNSELMETLRALSRPPIQVAGPGEYICDKCDAGDGVKDAREKVWPATVGWQQISNHAPLARN</sequence>
<dbReference type="AlphaFoldDB" id="A0A517KZQ1"/>
<evidence type="ECO:0000313" key="2">
    <source>
        <dbReference type="EMBL" id="QDS68849.1"/>
    </source>
</evidence>
<keyword evidence="3" id="KW-1185">Reference proteome</keyword>
<gene>
    <name evidence="2" type="ORF">FKW77_007258</name>
</gene>
<accession>A0A517KZQ1</accession>
<proteinExistence type="predicted"/>
<evidence type="ECO:0000256" key="1">
    <source>
        <dbReference type="SAM" id="Coils"/>
    </source>
</evidence>
<organism evidence="2 3">
    <name type="scientific">Venturia effusa</name>
    <dbReference type="NCBI Taxonomy" id="50376"/>
    <lineage>
        <taxon>Eukaryota</taxon>
        <taxon>Fungi</taxon>
        <taxon>Dikarya</taxon>
        <taxon>Ascomycota</taxon>
        <taxon>Pezizomycotina</taxon>
        <taxon>Dothideomycetes</taxon>
        <taxon>Pleosporomycetidae</taxon>
        <taxon>Venturiales</taxon>
        <taxon>Venturiaceae</taxon>
        <taxon>Venturia</taxon>
    </lineage>
</organism>
<feature type="coiled-coil region" evidence="1">
    <location>
        <begin position="63"/>
        <end position="143"/>
    </location>
</feature>
<evidence type="ECO:0000313" key="3">
    <source>
        <dbReference type="Proteomes" id="UP000316270"/>
    </source>
</evidence>
<keyword evidence="1" id="KW-0175">Coiled coil</keyword>
<protein>
    <submittedName>
        <fullName evidence="2">Uncharacterized protein</fullName>
    </submittedName>
</protein>
<dbReference type="EMBL" id="CP042186">
    <property type="protein sequence ID" value="QDS68849.1"/>
    <property type="molecule type" value="Genomic_DNA"/>
</dbReference>
<dbReference type="Proteomes" id="UP000316270">
    <property type="component" value="Chromosome 2"/>
</dbReference>